<dbReference type="SUPFAM" id="SSF64153">
    <property type="entry name" value="YjeF N-terminal domain-like"/>
    <property type="match status" value="1"/>
</dbReference>
<reference evidence="22 23" key="1">
    <citation type="submission" date="2022-04" db="EMBL/GenBank/DDBJ databases">
        <authorList>
            <person name="Ye Y.-Q."/>
            <person name="Du Z.-J."/>
        </authorList>
    </citation>
    <scope>NUCLEOTIDE SEQUENCE [LARGE SCALE GENOMIC DNA]</scope>
    <source>
        <strain evidence="22 23">A6E488</strain>
    </source>
</reference>
<evidence type="ECO:0000256" key="15">
    <source>
        <dbReference type="ARBA" id="ARBA00048238"/>
    </source>
</evidence>
<comment type="caution">
    <text evidence="22">The sequence shown here is derived from an EMBL/GenBank/DDBJ whole genome shotgun (WGS) entry which is preliminary data.</text>
</comment>
<evidence type="ECO:0000256" key="12">
    <source>
        <dbReference type="ARBA" id="ARBA00023239"/>
    </source>
</evidence>
<organism evidence="22 23">
    <name type="scientific">Microbaculum marinisediminis</name>
    <dbReference type="NCBI Taxonomy" id="2931392"/>
    <lineage>
        <taxon>Bacteria</taxon>
        <taxon>Pseudomonadati</taxon>
        <taxon>Pseudomonadota</taxon>
        <taxon>Alphaproteobacteria</taxon>
        <taxon>Hyphomicrobiales</taxon>
        <taxon>Tepidamorphaceae</taxon>
        <taxon>Microbaculum</taxon>
    </lineage>
</organism>
<comment type="catalytic activity">
    <reaction evidence="1 18 19">
        <text>(6R)-NADHX = (6S)-NADHX</text>
        <dbReference type="Rhea" id="RHEA:32215"/>
        <dbReference type="ChEBI" id="CHEBI:64074"/>
        <dbReference type="ChEBI" id="CHEBI:64075"/>
        <dbReference type="EC" id="5.1.99.6"/>
    </reaction>
</comment>
<dbReference type="PROSITE" id="PS51385">
    <property type="entry name" value="YJEF_N"/>
    <property type="match status" value="1"/>
</dbReference>
<dbReference type="HAMAP" id="MF_01966">
    <property type="entry name" value="NADHX_epimerase"/>
    <property type="match status" value="1"/>
</dbReference>
<feature type="binding site" evidence="18">
    <location>
        <position position="48"/>
    </location>
    <ligand>
        <name>K(+)</name>
        <dbReference type="ChEBI" id="CHEBI:29103"/>
    </ligand>
</feature>
<keyword evidence="8 17" id="KW-0521">NADP</keyword>
<evidence type="ECO:0000256" key="2">
    <source>
        <dbReference type="ARBA" id="ARBA00000909"/>
    </source>
</evidence>
<comment type="catalytic activity">
    <reaction evidence="2 18 19">
        <text>(6R)-NADPHX = (6S)-NADPHX</text>
        <dbReference type="Rhea" id="RHEA:32227"/>
        <dbReference type="ChEBI" id="CHEBI:64076"/>
        <dbReference type="ChEBI" id="CHEBI:64077"/>
        <dbReference type="EC" id="5.1.99.6"/>
    </reaction>
</comment>
<dbReference type="RefSeq" id="WP_261618101.1">
    <property type="nucleotide sequence ID" value="NZ_JALIDZ010000012.1"/>
</dbReference>
<feature type="binding site" evidence="18">
    <location>
        <begin position="112"/>
        <end position="118"/>
    </location>
    <ligand>
        <name>(6S)-NADPHX</name>
        <dbReference type="ChEBI" id="CHEBI:64076"/>
    </ligand>
</feature>
<comment type="similarity">
    <text evidence="4 19">In the C-terminal section; belongs to the NnrD/CARKD family.</text>
</comment>
<feature type="binding site" evidence="18">
    <location>
        <position position="108"/>
    </location>
    <ligand>
        <name>K(+)</name>
        <dbReference type="ChEBI" id="CHEBI:29103"/>
    </ligand>
</feature>
<dbReference type="GO" id="GO:0005524">
    <property type="term" value="F:ATP binding"/>
    <property type="evidence" value="ECO:0007669"/>
    <property type="project" value="UniProtKB-UniRule"/>
</dbReference>
<evidence type="ECO:0000256" key="9">
    <source>
        <dbReference type="ARBA" id="ARBA00022958"/>
    </source>
</evidence>
<dbReference type="Gene3D" id="3.40.50.10260">
    <property type="entry name" value="YjeF N-terminal domain"/>
    <property type="match status" value="1"/>
</dbReference>
<dbReference type="PIRSF" id="PIRSF017184">
    <property type="entry name" value="Nnr"/>
    <property type="match status" value="1"/>
</dbReference>
<evidence type="ECO:0000256" key="4">
    <source>
        <dbReference type="ARBA" id="ARBA00009524"/>
    </source>
</evidence>
<dbReference type="GO" id="GO:0110051">
    <property type="term" value="P:metabolite repair"/>
    <property type="evidence" value="ECO:0007669"/>
    <property type="project" value="TreeGrafter"/>
</dbReference>
<dbReference type="GO" id="GO:0046496">
    <property type="term" value="P:nicotinamide nucleotide metabolic process"/>
    <property type="evidence" value="ECO:0007669"/>
    <property type="project" value="UniProtKB-UniRule"/>
</dbReference>
<evidence type="ECO:0000256" key="7">
    <source>
        <dbReference type="ARBA" id="ARBA00022840"/>
    </source>
</evidence>
<keyword evidence="9 18" id="KW-0630">Potassium</keyword>
<keyword evidence="11 18" id="KW-0413">Isomerase</keyword>
<keyword evidence="7 17" id="KW-0067">ATP-binding</keyword>
<dbReference type="GO" id="GO:0052855">
    <property type="term" value="F:ADP-dependent NAD(P)H-hydrate dehydratase activity"/>
    <property type="evidence" value="ECO:0007669"/>
    <property type="project" value="UniProtKB-UniRule"/>
</dbReference>
<protein>
    <recommendedName>
        <fullName evidence="19">Bifunctional NAD(P)H-hydrate repair enzyme</fullName>
    </recommendedName>
    <alternativeName>
        <fullName evidence="19">Nicotinamide nucleotide repair protein</fullName>
    </alternativeName>
    <domain>
        <recommendedName>
            <fullName evidence="19">ADP-dependent (S)-NAD(P)H-hydrate dehydratase</fullName>
            <ecNumber evidence="19">4.2.1.136</ecNumber>
        </recommendedName>
        <alternativeName>
            <fullName evidence="19">ADP-dependent NAD(P)HX dehydratase</fullName>
        </alternativeName>
    </domain>
    <domain>
        <recommendedName>
            <fullName evidence="19">NAD(P)H-hydrate epimerase</fullName>
            <ecNumber evidence="19">5.1.99.6</ecNumber>
        </recommendedName>
    </domain>
</protein>
<evidence type="ECO:0000256" key="13">
    <source>
        <dbReference type="ARBA" id="ARBA00023268"/>
    </source>
</evidence>
<evidence type="ECO:0000256" key="14">
    <source>
        <dbReference type="ARBA" id="ARBA00025153"/>
    </source>
</evidence>
<proteinExistence type="inferred from homology"/>
<evidence type="ECO:0000256" key="3">
    <source>
        <dbReference type="ARBA" id="ARBA00006001"/>
    </source>
</evidence>
<evidence type="ECO:0000313" key="23">
    <source>
        <dbReference type="Proteomes" id="UP001320898"/>
    </source>
</evidence>
<evidence type="ECO:0000313" key="22">
    <source>
        <dbReference type="EMBL" id="MCT8974432.1"/>
    </source>
</evidence>
<evidence type="ECO:0000259" key="20">
    <source>
        <dbReference type="PROSITE" id="PS51383"/>
    </source>
</evidence>
<dbReference type="SUPFAM" id="SSF53613">
    <property type="entry name" value="Ribokinase-like"/>
    <property type="match status" value="1"/>
</dbReference>
<feature type="binding site" evidence="17">
    <location>
        <position position="427"/>
    </location>
    <ligand>
        <name>AMP</name>
        <dbReference type="ChEBI" id="CHEBI:456215"/>
    </ligand>
</feature>
<comment type="function">
    <text evidence="14 19">Bifunctional enzyme that catalyzes the epimerization of the S- and R-forms of NAD(P)HX and the dehydration of the S-form of NAD(P)HX at the expense of ADP, which is converted to AMP. This allows the repair of both epimers of NAD(P)HX, a damaged form of NAD(P)H that is a result of enzymatic or heat-dependent hydration.</text>
</comment>
<comment type="function">
    <text evidence="17">Catalyzes the dehydration of the S-form of NAD(P)HX at the expense of ADP, which is converted to AMP. Together with NAD(P)HX epimerase, which catalyzes the epimerization of the S- and R-forms, the enzyme allows the repair of both epimers of NAD(P)HX, a damaged form of NAD(P)H that is a result of enzymatic or heat-dependent hydration.</text>
</comment>
<keyword evidence="10 17" id="KW-0520">NAD</keyword>
<feature type="binding site" evidence="17">
    <location>
        <position position="361"/>
    </location>
    <ligand>
        <name>(6S)-NADPHX</name>
        <dbReference type="ChEBI" id="CHEBI:64076"/>
    </ligand>
</feature>
<comment type="catalytic activity">
    <reaction evidence="16 17 19">
        <text>(6S)-NADPHX + ADP = AMP + phosphate + NADPH + H(+)</text>
        <dbReference type="Rhea" id="RHEA:32235"/>
        <dbReference type="ChEBI" id="CHEBI:15378"/>
        <dbReference type="ChEBI" id="CHEBI:43474"/>
        <dbReference type="ChEBI" id="CHEBI:57783"/>
        <dbReference type="ChEBI" id="CHEBI:64076"/>
        <dbReference type="ChEBI" id="CHEBI:456215"/>
        <dbReference type="ChEBI" id="CHEBI:456216"/>
        <dbReference type="EC" id="4.2.1.136"/>
    </reaction>
</comment>
<dbReference type="Gene3D" id="3.40.1190.20">
    <property type="match status" value="1"/>
</dbReference>
<evidence type="ECO:0000256" key="11">
    <source>
        <dbReference type="ARBA" id="ARBA00023235"/>
    </source>
</evidence>
<dbReference type="Pfam" id="PF01256">
    <property type="entry name" value="Carb_kinase"/>
    <property type="match status" value="1"/>
</dbReference>
<comment type="cofactor">
    <cofactor evidence="18 19">
        <name>K(+)</name>
        <dbReference type="ChEBI" id="CHEBI:29103"/>
    </cofactor>
    <text evidence="18 19">Binds 1 potassium ion per subunit.</text>
</comment>
<dbReference type="PANTHER" id="PTHR12592">
    <property type="entry name" value="ATP-DEPENDENT (S)-NAD(P)H-HYDRATE DEHYDRATASE FAMILY MEMBER"/>
    <property type="match status" value="1"/>
</dbReference>
<feature type="binding site" evidence="17">
    <location>
        <begin position="398"/>
        <end position="402"/>
    </location>
    <ligand>
        <name>AMP</name>
        <dbReference type="ChEBI" id="CHEBI:456215"/>
    </ligand>
</feature>
<dbReference type="GO" id="GO:0052856">
    <property type="term" value="F:NAD(P)HX epimerase activity"/>
    <property type="evidence" value="ECO:0007669"/>
    <property type="project" value="UniProtKB-UniRule"/>
</dbReference>
<dbReference type="GO" id="GO:0046872">
    <property type="term" value="F:metal ion binding"/>
    <property type="evidence" value="ECO:0007669"/>
    <property type="project" value="UniProtKB-UniRule"/>
</dbReference>
<dbReference type="Proteomes" id="UP001320898">
    <property type="component" value="Unassembled WGS sequence"/>
</dbReference>
<comment type="similarity">
    <text evidence="18">Belongs to the NnrE/AIBP family.</text>
</comment>
<dbReference type="InterPro" id="IPR036652">
    <property type="entry name" value="YjeF_N_dom_sf"/>
</dbReference>
<comment type="cofactor">
    <cofactor evidence="17">
        <name>Mg(2+)</name>
        <dbReference type="ChEBI" id="CHEBI:18420"/>
    </cofactor>
</comment>
<evidence type="ECO:0000256" key="10">
    <source>
        <dbReference type="ARBA" id="ARBA00023027"/>
    </source>
</evidence>
<feature type="binding site" evidence="18">
    <location>
        <begin position="47"/>
        <end position="51"/>
    </location>
    <ligand>
        <name>(6S)-NADPHX</name>
        <dbReference type="ChEBI" id="CHEBI:64076"/>
    </ligand>
</feature>
<evidence type="ECO:0000256" key="8">
    <source>
        <dbReference type="ARBA" id="ARBA00022857"/>
    </source>
</evidence>
<comment type="function">
    <text evidence="18">Catalyzes the epimerization of the S- and R-forms of NAD(P)HX, a damaged form of NAD(P)H that is a result of enzymatic or heat-dependent hydration. This is a prerequisite for the S-specific NAD(P)H-hydrate dehydratase to allow the repair of both epimers of NAD(P)HX.</text>
</comment>
<dbReference type="EC" id="5.1.99.6" evidence="19"/>
<comment type="similarity">
    <text evidence="3 19">In the N-terminal section; belongs to the NnrE/AIBP family.</text>
</comment>
<dbReference type="InterPro" id="IPR029056">
    <property type="entry name" value="Ribokinase-like"/>
</dbReference>
<evidence type="ECO:0000256" key="16">
    <source>
        <dbReference type="ARBA" id="ARBA00049209"/>
    </source>
</evidence>
<dbReference type="NCBIfam" id="TIGR00197">
    <property type="entry name" value="yjeF_nterm"/>
    <property type="match status" value="1"/>
</dbReference>
<evidence type="ECO:0000256" key="6">
    <source>
        <dbReference type="ARBA" id="ARBA00022741"/>
    </source>
</evidence>
<evidence type="ECO:0000256" key="18">
    <source>
        <dbReference type="HAMAP-Rule" id="MF_01966"/>
    </source>
</evidence>
<evidence type="ECO:0000256" key="1">
    <source>
        <dbReference type="ARBA" id="ARBA00000013"/>
    </source>
</evidence>
<dbReference type="InterPro" id="IPR030677">
    <property type="entry name" value="Nnr"/>
</dbReference>
<keyword evidence="5 18" id="KW-0479">Metal-binding</keyword>
<dbReference type="EMBL" id="JALIDZ010000012">
    <property type="protein sequence ID" value="MCT8974432.1"/>
    <property type="molecule type" value="Genomic_DNA"/>
</dbReference>
<feature type="binding site" evidence="18">
    <location>
        <position position="141"/>
    </location>
    <ligand>
        <name>(6S)-NADPHX</name>
        <dbReference type="ChEBI" id="CHEBI:64076"/>
    </ligand>
</feature>
<accession>A0AAW5R2I5</accession>
<keyword evidence="13" id="KW-0511">Multifunctional enzyme</keyword>
<evidence type="ECO:0000256" key="19">
    <source>
        <dbReference type="PIRNR" id="PIRNR017184"/>
    </source>
</evidence>
<dbReference type="InterPro" id="IPR004443">
    <property type="entry name" value="YjeF_N_dom"/>
</dbReference>
<dbReference type="HAMAP" id="MF_01965">
    <property type="entry name" value="NADHX_dehydratase"/>
    <property type="match status" value="1"/>
</dbReference>
<keyword evidence="23" id="KW-1185">Reference proteome</keyword>
<dbReference type="NCBIfam" id="TIGR00196">
    <property type="entry name" value="yjeF_cterm"/>
    <property type="match status" value="1"/>
</dbReference>
<comment type="caution">
    <text evidence="17">Lacks conserved residue(s) required for the propagation of feature annotation.</text>
</comment>
<comment type="similarity">
    <text evidence="17">Belongs to the NnrD/CARKD family.</text>
</comment>
<evidence type="ECO:0000259" key="21">
    <source>
        <dbReference type="PROSITE" id="PS51385"/>
    </source>
</evidence>
<sequence>MGEADRLTIEGGVPGEILMENAGCAVAAATLALNRGREVLVLCGPGNNGGDGFVAARHLAAAGRRVRVALLGDPSRLTGDAAEMAARWTGAVEPLSADSIGKAGVIVDALFGAGLSKPIEGPVAAVVAAINRSQVPVVAVDVPSGVDGTSGEIRGVAVRATRTVTFFRLKPGHLLLPGRELCGELKLAQIGIEDGVLEEIAPETYANGPRLWGDRLPRPRPQSHKYDRGHALVVSGGPWNTGAARLSARAALRIGAGLVTVASPTAALPSNAAHLTAVMLTEAEGVAGLARALEDARRNAVLIGPAAGVNEETRQRVQVTLGARRPVVLDADALTCFADEPARLFKAIEADADRAVVLTPHEGEFRRLFTDADLAEAGTRLERARAAARTSGAVIVLKGADTVVAAPDGRAAINADAPAWLATAGSGDVLSGMAVGLLAQQMPAFEAAAAAVWLHGAVAAEIGPGLIAEDLSERLPAVLAEFA</sequence>
<dbReference type="PROSITE" id="PS51383">
    <property type="entry name" value="YJEF_C_3"/>
    <property type="match status" value="1"/>
</dbReference>
<gene>
    <name evidence="18" type="primary">nnrE</name>
    <name evidence="17" type="synonym">nnrD</name>
    <name evidence="22" type="ORF">MUB46_21410</name>
</gene>
<dbReference type="PANTHER" id="PTHR12592:SF0">
    <property type="entry name" value="ATP-DEPENDENT (S)-NAD(P)H-HYDRATE DEHYDRATASE"/>
    <property type="match status" value="1"/>
</dbReference>
<dbReference type="EC" id="4.2.1.136" evidence="19"/>
<comment type="catalytic activity">
    <reaction evidence="15 17 19">
        <text>(6S)-NADHX + ADP = AMP + phosphate + NADH + H(+)</text>
        <dbReference type="Rhea" id="RHEA:32223"/>
        <dbReference type="ChEBI" id="CHEBI:15378"/>
        <dbReference type="ChEBI" id="CHEBI:43474"/>
        <dbReference type="ChEBI" id="CHEBI:57945"/>
        <dbReference type="ChEBI" id="CHEBI:64074"/>
        <dbReference type="ChEBI" id="CHEBI:456215"/>
        <dbReference type="ChEBI" id="CHEBI:456216"/>
        <dbReference type="EC" id="4.2.1.136"/>
    </reaction>
</comment>
<dbReference type="AlphaFoldDB" id="A0AAW5R2I5"/>
<feature type="domain" description="YjeF C-terminal" evidence="20">
    <location>
        <begin position="208"/>
        <end position="482"/>
    </location>
</feature>
<feature type="domain" description="YjeF N-terminal" evidence="21">
    <location>
        <begin position="1"/>
        <end position="198"/>
    </location>
</feature>
<evidence type="ECO:0000256" key="17">
    <source>
        <dbReference type="HAMAP-Rule" id="MF_01965"/>
    </source>
</evidence>
<dbReference type="CDD" id="cd01171">
    <property type="entry name" value="YXKO-related"/>
    <property type="match status" value="1"/>
</dbReference>
<dbReference type="InterPro" id="IPR000631">
    <property type="entry name" value="CARKD"/>
</dbReference>
<feature type="binding site" evidence="17">
    <location>
        <position position="243"/>
    </location>
    <ligand>
        <name>(6S)-NADPHX</name>
        <dbReference type="ChEBI" id="CHEBI:64076"/>
    </ligand>
</feature>
<name>A0AAW5R2I5_9HYPH</name>
<evidence type="ECO:0000256" key="5">
    <source>
        <dbReference type="ARBA" id="ARBA00022723"/>
    </source>
</evidence>
<keyword evidence="6 17" id="KW-0547">Nucleotide-binding</keyword>
<dbReference type="Pfam" id="PF03853">
    <property type="entry name" value="YjeF_N"/>
    <property type="match status" value="1"/>
</dbReference>
<keyword evidence="12 17" id="KW-0456">Lyase</keyword>
<feature type="binding site" evidence="17">
    <location>
        <position position="428"/>
    </location>
    <ligand>
        <name>(6S)-NADPHX</name>
        <dbReference type="ChEBI" id="CHEBI:64076"/>
    </ligand>
</feature>
<comment type="subunit">
    <text evidence="17">Homotetramer.</text>
</comment>
<feature type="binding site" evidence="18">
    <location>
        <position position="144"/>
    </location>
    <ligand>
        <name>K(+)</name>
        <dbReference type="ChEBI" id="CHEBI:29103"/>
    </ligand>
</feature>